<proteinExistence type="inferred from homology"/>
<feature type="signal peptide" evidence="4">
    <location>
        <begin position="1"/>
        <end position="32"/>
    </location>
</feature>
<evidence type="ECO:0000313" key="6">
    <source>
        <dbReference type="Proteomes" id="UP000824249"/>
    </source>
</evidence>
<keyword evidence="3" id="KW-0378">Hydrolase</keyword>
<dbReference type="GO" id="GO:0004252">
    <property type="term" value="F:serine-type endopeptidase activity"/>
    <property type="evidence" value="ECO:0007669"/>
    <property type="project" value="InterPro"/>
</dbReference>
<dbReference type="PROSITE" id="PS51257">
    <property type="entry name" value="PROKAR_LIPOPROTEIN"/>
    <property type="match status" value="1"/>
</dbReference>
<accession>A0A9D1VTM5</accession>
<comment type="caution">
    <text evidence="5">The sequence shown here is derived from an EMBL/GenBank/DDBJ whole genome shotgun (WGS) entry which is preliminary data.</text>
</comment>
<evidence type="ECO:0000256" key="3">
    <source>
        <dbReference type="ARBA" id="ARBA00022801"/>
    </source>
</evidence>
<dbReference type="Pfam" id="PF13365">
    <property type="entry name" value="Trypsin_2"/>
    <property type="match status" value="1"/>
</dbReference>
<dbReference type="Gene3D" id="2.40.10.10">
    <property type="entry name" value="Trypsin-like serine proteases"/>
    <property type="match status" value="2"/>
</dbReference>
<evidence type="ECO:0000313" key="5">
    <source>
        <dbReference type="EMBL" id="HIX46754.1"/>
    </source>
</evidence>
<dbReference type="GO" id="GO:0006508">
    <property type="term" value="P:proteolysis"/>
    <property type="evidence" value="ECO:0007669"/>
    <property type="project" value="UniProtKB-KW"/>
</dbReference>
<dbReference type="Proteomes" id="UP000824249">
    <property type="component" value="Unassembled WGS sequence"/>
</dbReference>
<dbReference type="PANTHER" id="PTHR43343:SF3">
    <property type="entry name" value="PROTEASE DO-LIKE 8, CHLOROPLASTIC"/>
    <property type="match status" value="1"/>
</dbReference>
<dbReference type="EMBL" id="DXFD01000056">
    <property type="protein sequence ID" value="HIX46754.1"/>
    <property type="molecule type" value="Genomic_DNA"/>
</dbReference>
<dbReference type="SUPFAM" id="SSF50494">
    <property type="entry name" value="Trypsin-like serine proteases"/>
    <property type="match status" value="1"/>
</dbReference>
<sequence length="472" mass="50073">MKAIQRLGKGILAAAAAAVLCAALLFAGCSSAYVTGIENTGDGLYTVHYSDGSTTTFTVENGKDGADLNIEDVYQSYCERYGEIEFSEFLEKYLDVNAGDNTGVIQKSLQSAVTVYAEFCVTQSSGWPFGSTLKGLSQSIGSGVIYEIDDSSVYFVTNYHVVYNSSANADNGSDIGRRLVVYLYGSEDKDKPEQINGETDELGYPVLDYGDYAIECEFVGGSYSNDLAVLRADKADVFAVNDSVAAASVADGYAVGQTAIAIGNTEAEGISVTEGIVSVEREEVLFTGGRTQEVLRIDTAIYSGNSGGGLFDLKGRLIGITNGGNEEDQNINYAIPLQVVRGTVENILFHATDGDDNTNGLLTPTLGIGLESQNARYVYDAAEGYGKIYEDVAVATVSSRSIAAGVGVEEGDLVCAFLINGKAYEIARSYDIADLCLTLRPGDTISFTVERDGAQVSTASYTLDSDDFSVIS</sequence>
<protein>
    <submittedName>
        <fullName evidence="5">S1C family serine protease</fullName>
    </submittedName>
</protein>
<dbReference type="Gene3D" id="2.30.42.10">
    <property type="match status" value="1"/>
</dbReference>
<reference evidence="5" key="1">
    <citation type="journal article" date="2021" name="PeerJ">
        <title>Extensive microbial diversity within the chicken gut microbiome revealed by metagenomics and culture.</title>
        <authorList>
            <person name="Gilroy R."/>
            <person name="Ravi A."/>
            <person name="Getino M."/>
            <person name="Pursley I."/>
            <person name="Horton D.L."/>
            <person name="Alikhan N.F."/>
            <person name="Baker D."/>
            <person name="Gharbi K."/>
            <person name="Hall N."/>
            <person name="Watson M."/>
            <person name="Adriaenssens E.M."/>
            <person name="Foster-Nyarko E."/>
            <person name="Jarju S."/>
            <person name="Secka A."/>
            <person name="Antonio M."/>
            <person name="Oren A."/>
            <person name="Chaudhuri R.R."/>
            <person name="La Ragione R."/>
            <person name="Hildebrand F."/>
            <person name="Pallen M.J."/>
        </authorList>
    </citation>
    <scope>NUCLEOTIDE SEQUENCE</scope>
    <source>
        <strain evidence="5">26628</strain>
    </source>
</reference>
<reference evidence="5" key="2">
    <citation type="submission" date="2021-04" db="EMBL/GenBank/DDBJ databases">
        <authorList>
            <person name="Gilroy R."/>
        </authorList>
    </citation>
    <scope>NUCLEOTIDE SEQUENCE</scope>
    <source>
        <strain evidence="5">26628</strain>
    </source>
</reference>
<gene>
    <name evidence="5" type="ORF">H9737_03580</name>
</gene>
<keyword evidence="4" id="KW-0732">Signal</keyword>
<evidence type="ECO:0000256" key="2">
    <source>
        <dbReference type="ARBA" id="ARBA00022670"/>
    </source>
</evidence>
<dbReference type="InterPro" id="IPR001940">
    <property type="entry name" value="Peptidase_S1C"/>
</dbReference>
<dbReference type="InterPro" id="IPR036034">
    <property type="entry name" value="PDZ_sf"/>
</dbReference>
<dbReference type="SUPFAM" id="SSF50156">
    <property type="entry name" value="PDZ domain-like"/>
    <property type="match status" value="1"/>
</dbReference>
<dbReference type="InterPro" id="IPR009003">
    <property type="entry name" value="Peptidase_S1_PA"/>
</dbReference>
<dbReference type="InterPro" id="IPR043504">
    <property type="entry name" value="Peptidase_S1_PA_chymotrypsin"/>
</dbReference>
<dbReference type="AlphaFoldDB" id="A0A9D1VTM5"/>
<organism evidence="5 6">
    <name type="scientific">Candidatus Borkfalkia faecigallinarum</name>
    <dbReference type="NCBI Taxonomy" id="2838509"/>
    <lineage>
        <taxon>Bacteria</taxon>
        <taxon>Bacillati</taxon>
        <taxon>Bacillota</taxon>
        <taxon>Clostridia</taxon>
        <taxon>Christensenellales</taxon>
        <taxon>Christensenellaceae</taxon>
        <taxon>Candidatus Borkfalkia</taxon>
    </lineage>
</organism>
<name>A0A9D1VTM5_9FIRM</name>
<feature type="chain" id="PRO_5039631805" evidence="4">
    <location>
        <begin position="33"/>
        <end position="472"/>
    </location>
</feature>
<dbReference type="PRINTS" id="PR00834">
    <property type="entry name" value="PROTEASES2C"/>
</dbReference>
<keyword evidence="2 5" id="KW-0645">Protease</keyword>
<evidence type="ECO:0000256" key="1">
    <source>
        <dbReference type="ARBA" id="ARBA00010541"/>
    </source>
</evidence>
<dbReference type="InterPro" id="IPR051201">
    <property type="entry name" value="Chloro_Bact_Ser_Proteases"/>
</dbReference>
<dbReference type="PANTHER" id="PTHR43343">
    <property type="entry name" value="PEPTIDASE S12"/>
    <property type="match status" value="1"/>
</dbReference>
<comment type="similarity">
    <text evidence="1">Belongs to the peptidase S1C family.</text>
</comment>
<evidence type="ECO:0000256" key="4">
    <source>
        <dbReference type="SAM" id="SignalP"/>
    </source>
</evidence>